<dbReference type="Gene3D" id="3.40.50.150">
    <property type="entry name" value="Vaccinia Virus protein VP39"/>
    <property type="match status" value="1"/>
</dbReference>
<keyword evidence="2" id="KW-0808">Transferase</keyword>
<protein>
    <submittedName>
        <fullName evidence="2">Methyltransferase domain-containing protein</fullName>
    </submittedName>
</protein>
<reference evidence="2 3" key="1">
    <citation type="submission" date="2016-10" db="EMBL/GenBank/DDBJ databases">
        <authorList>
            <person name="de Groot N.N."/>
        </authorList>
    </citation>
    <scope>NUCLEOTIDE SEQUENCE [LARGE SCALE GENOMIC DNA]</scope>
    <source>
        <strain evidence="2 3">DSM 16981</strain>
    </source>
</reference>
<accession>A0A1G9XPZ3</accession>
<keyword evidence="2" id="KW-0489">Methyltransferase</keyword>
<dbReference type="InterPro" id="IPR029063">
    <property type="entry name" value="SAM-dependent_MTases_sf"/>
</dbReference>
<feature type="domain" description="Methyltransferase" evidence="1">
    <location>
        <begin position="55"/>
        <end position="130"/>
    </location>
</feature>
<dbReference type="STRING" id="349095.SAMN05660299_01892"/>
<dbReference type="AlphaFoldDB" id="A0A1G9XPZ3"/>
<proteinExistence type="predicted"/>
<evidence type="ECO:0000259" key="1">
    <source>
        <dbReference type="Pfam" id="PF13649"/>
    </source>
</evidence>
<dbReference type="EMBL" id="FNHQ01000019">
    <property type="protein sequence ID" value="SDM98899.1"/>
    <property type="molecule type" value="Genomic_DNA"/>
</dbReference>
<dbReference type="Pfam" id="PF13649">
    <property type="entry name" value="Methyltransf_25"/>
    <property type="match status" value="1"/>
</dbReference>
<name>A0A1G9XPZ3_9FIRM</name>
<sequence length="263" mass="30600">MVLYEQQLKTQDAVQKEHWKRAWESYRQQETGEHDSTEGVIKKLIENGMLSGQRILDIGGGAGRYAIPFSKYAQDVTVTDISPRALAYARRYAERKGCQNIQYVVLDWDKINISTLGWDRYFDFVFASMCPAVRSRKGIDNMSAVSKGWCQINQLIYMEDTIFEKVKMQFPVQPGYDPHNDRAALQAFFNILWEQQFDPEVTYLHQSGCQSVSVDEVIPYYLRRLQENVSEQELRQFLTGYSEEGHLSVHQNTILSMIRWKVS</sequence>
<gene>
    <name evidence="2" type="ORF">SAMN05660299_01892</name>
</gene>
<keyword evidence="3" id="KW-1185">Reference proteome</keyword>
<dbReference type="SUPFAM" id="SSF53335">
    <property type="entry name" value="S-adenosyl-L-methionine-dependent methyltransferases"/>
    <property type="match status" value="1"/>
</dbReference>
<evidence type="ECO:0000313" key="2">
    <source>
        <dbReference type="EMBL" id="SDM98899.1"/>
    </source>
</evidence>
<dbReference type="OrthoDB" id="9791837at2"/>
<dbReference type="InterPro" id="IPR041698">
    <property type="entry name" value="Methyltransf_25"/>
</dbReference>
<dbReference type="CDD" id="cd02440">
    <property type="entry name" value="AdoMet_MTases"/>
    <property type="match status" value="1"/>
</dbReference>
<dbReference type="GO" id="GO:0032259">
    <property type="term" value="P:methylation"/>
    <property type="evidence" value="ECO:0007669"/>
    <property type="project" value="UniProtKB-KW"/>
</dbReference>
<evidence type="ECO:0000313" key="3">
    <source>
        <dbReference type="Proteomes" id="UP000199309"/>
    </source>
</evidence>
<organism evidence="2 3">
    <name type="scientific">Megasphaera paucivorans</name>
    <dbReference type="NCBI Taxonomy" id="349095"/>
    <lineage>
        <taxon>Bacteria</taxon>
        <taxon>Bacillati</taxon>
        <taxon>Bacillota</taxon>
        <taxon>Negativicutes</taxon>
        <taxon>Veillonellales</taxon>
        <taxon>Veillonellaceae</taxon>
        <taxon>Megasphaera</taxon>
    </lineage>
</organism>
<dbReference type="Proteomes" id="UP000199309">
    <property type="component" value="Unassembled WGS sequence"/>
</dbReference>
<dbReference type="GO" id="GO:0008168">
    <property type="term" value="F:methyltransferase activity"/>
    <property type="evidence" value="ECO:0007669"/>
    <property type="project" value="UniProtKB-KW"/>
</dbReference>
<dbReference type="RefSeq" id="WP_091651064.1">
    <property type="nucleotide sequence ID" value="NZ_FNHQ01000019.1"/>
</dbReference>